<dbReference type="InterPro" id="IPR021295">
    <property type="entry name" value="DUF2867"/>
</dbReference>
<dbReference type="AlphaFoldDB" id="A0A9X3CEE2"/>
<reference evidence="1" key="1">
    <citation type="submission" date="2022-02" db="EMBL/GenBank/DDBJ databases">
        <title>Vibrio sp. nov., a new bacterium isolated from Bohai sea, China.</title>
        <authorList>
            <person name="Yuan Y."/>
        </authorList>
    </citation>
    <scope>NUCLEOTIDE SEQUENCE</scope>
    <source>
        <strain evidence="1">DBSS07</strain>
    </source>
</reference>
<name>A0A9X3CEE2_9VIBR</name>
<accession>A0A9X3CEE2</accession>
<dbReference type="RefSeq" id="WP_252031659.1">
    <property type="nucleotide sequence ID" value="NZ_JAKRRX010000047.1"/>
</dbReference>
<protein>
    <submittedName>
        <fullName evidence="1">DUF2867 domain-containing protein</fullName>
    </submittedName>
</protein>
<dbReference type="EMBL" id="JAKRRX010000047">
    <property type="protein sequence ID" value="MCW8334141.1"/>
    <property type="molecule type" value="Genomic_DNA"/>
</dbReference>
<sequence length="167" mass="19327">MNFPPQSVLATYTHDAYFFDSFSRDVRYSNESALDVYFMLVQQTPSWVNRLMALRNHIVGYFGLKNLGKMADIDFNKPHQDYRVGDRLGIFTIYSISEKEIVLEDRDKHLDVKVSFYLEPDGDRAKVHASTVVHVHNMLGKVYMLFVAPMHKIIVPSSMNQLPILLK</sequence>
<keyword evidence="2" id="KW-1185">Reference proteome</keyword>
<evidence type="ECO:0000313" key="2">
    <source>
        <dbReference type="Proteomes" id="UP001155586"/>
    </source>
</evidence>
<gene>
    <name evidence="1" type="ORF">MD483_09925</name>
</gene>
<dbReference type="Proteomes" id="UP001155586">
    <property type="component" value="Unassembled WGS sequence"/>
</dbReference>
<proteinExistence type="predicted"/>
<organism evidence="1 2">
    <name type="scientific">Vibrio paucivorans</name>
    <dbReference type="NCBI Taxonomy" id="2829489"/>
    <lineage>
        <taxon>Bacteria</taxon>
        <taxon>Pseudomonadati</taxon>
        <taxon>Pseudomonadota</taxon>
        <taxon>Gammaproteobacteria</taxon>
        <taxon>Vibrionales</taxon>
        <taxon>Vibrionaceae</taxon>
        <taxon>Vibrio</taxon>
    </lineage>
</organism>
<dbReference type="Pfam" id="PF11066">
    <property type="entry name" value="DUF2867"/>
    <property type="match status" value="1"/>
</dbReference>
<evidence type="ECO:0000313" key="1">
    <source>
        <dbReference type="EMBL" id="MCW8334141.1"/>
    </source>
</evidence>
<comment type="caution">
    <text evidence="1">The sequence shown here is derived from an EMBL/GenBank/DDBJ whole genome shotgun (WGS) entry which is preliminary data.</text>
</comment>